<dbReference type="Pfam" id="PF16220">
    <property type="entry name" value="DUF4880"/>
    <property type="match status" value="1"/>
</dbReference>
<reference evidence="5 7" key="2">
    <citation type="submission" date="2023-03" db="EMBL/GenBank/DDBJ databases">
        <title>Comparative genome and transcriptome analysis combination mining strategies for increasing vitamin B12 production of Ensifer adhaerens strain.</title>
        <authorList>
            <person name="Yongheng L."/>
        </authorList>
    </citation>
    <scope>NUCLEOTIDE SEQUENCE [LARGE SCALE GENOMIC DNA]</scope>
    <source>
        <strain evidence="5 7">Casida A-T305</strain>
        <plasmid evidence="5 7">unnamedA</plasmid>
    </source>
</reference>
<evidence type="ECO:0000313" key="6">
    <source>
        <dbReference type="Proteomes" id="UP001055460"/>
    </source>
</evidence>
<feature type="transmembrane region" description="Helical" evidence="1">
    <location>
        <begin position="94"/>
        <end position="119"/>
    </location>
</feature>
<keyword evidence="1" id="KW-0812">Transmembrane</keyword>
<accession>A0A9Q9DCN3</accession>
<dbReference type="PANTHER" id="PTHR30273:SF2">
    <property type="entry name" value="PROTEIN FECR"/>
    <property type="match status" value="1"/>
</dbReference>
<dbReference type="RefSeq" id="WP_051659105.1">
    <property type="nucleotide sequence ID" value="NZ_CAXURO020000002.1"/>
</dbReference>
<feature type="domain" description="FecR protein" evidence="2">
    <location>
        <begin position="122"/>
        <end position="213"/>
    </location>
</feature>
<gene>
    <name evidence="4" type="ORF">NE863_19625</name>
    <name evidence="5" type="ORF">P4B07_20205</name>
</gene>
<dbReference type="InterPro" id="IPR032623">
    <property type="entry name" value="FecR_N"/>
</dbReference>
<geneLocation type="plasmid" evidence="4 6">
    <name>pA</name>
</geneLocation>
<dbReference type="InterPro" id="IPR006860">
    <property type="entry name" value="FecR"/>
</dbReference>
<geneLocation type="plasmid" evidence="5 7">
    <name>unnamedA</name>
</geneLocation>
<keyword evidence="1" id="KW-0472">Membrane</keyword>
<dbReference type="GeneID" id="29521571"/>
<sequence length="332" mass="36220">MTKDNHISEALLEEAMDWFLELKARPNCRDTQARFRAWLGQSELHGQAWQTALRTWQLLGEVPPVHEHLWRGARPSVFVEPPVRQRRRMGTGGLVAGVALALAACLVLFVSLPSLLVWWQADHVTETAQNRTITLADGTIIEMGGGSAIATDISAGTRHVRLLKGEAYFNVARDPSRPFVVEAGGVEVSVLGTAFDVQLASTETTVELAHGTVAVSYSANAHKQNFELAPGEMATVSHATGAVLRSAIAADDIGAWRSGRMFVNDVTVAAAAERLQRYHSAWISIPQPDLAGRRVTGVYDLKDPDRALQALVQPFGGKVREVTPYGRILTRF</sequence>
<dbReference type="EMBL" id="CP121309">
    <property type="protein sequence ID" value="WFP93570.1"/>
    <property type="molecule type" value="Genomic_DNA"/>
</dbReference>
<keyword evidence="4" id="KW-0614">Plasmid</keyword>
<evidence type="ECO:0000259" key="2">
    <source>
        <dbReference type="Pfam" id="PF04773"/>
    </source>
</evidence>
<reference evidence="4" key="1">
    <citation type="submission" date="2022-06" db="EMBL/GenBank/DDBJ databases">
        <title>Physiological and biochemical characterization and genomic elucidation of a strain of the genus Ensifer adhaerens M8 that combines arsenic oxidation and chromium reduction.</title>
        <authorList>
            <person name="Li X."/>
            <person name="Yu c."/>
        </authorList>
    </citation>
    <scope>NUCLEOTIDE SEQUENCE</scope>
    <source>
        <strain evidence="4">M8</strain>
        <plasmid evidence="4">pA</plasmid>
    </source>
</reference>
<dbReference type="PANTHER" id="PTHR30273">
    <property type="entry name" value="PERIPLASMIC SIGNAL SENSOR AND SIGMA FACTOR ACTIVATOR FECR-RELATED"/>
    <property type="match status" value="1"/>
</dbReference>
<proteinExistence type="predicted"/>
<dbReference type="EMBL" id="CP098808">
    <property type="protein sequence ID" value="USJ26182.1"/>
    <property type="molecule type" value="Genomic_DNA"/>
</dbReference>
<evidence type="ECO:0000313" key="5">
    <source>
        <dbReference type="EMBL" id="WFP93570.1"/>
    </source>
</evidence>
<evidence type="ECO:0000256" key="1">
    <source>
        <dbReference type="SAM" id="Phobius"/>
    </source>
</evidence>
<keyword evidence="1" id="KW-1133">Transmembrane helix</keyword>
<protein>
    <submittedName>
        <fullName evidence="4">FecR family protein</fullName>
    </submittedName>
</protein>
<dbReference type="AlphaFoldDB" id="A0A9Q9DCN3"/>
<organism evidence="4 6">
    <name type="scientific">Ensifer adhaerens</name>
    <name type="common">Sinorhizobium morelense</name>
    <dbReference type="NCBI Taxonomy" id="106592"/>
    <lineage>
        <taxon>Bacteria</taxon>
        <taxon>Pseudomonadati</taxon>
        <taxon>Pseudomonadota</taxon>
        <taxon>Alphaproteobacteria</taxon>
        <taxon>Hyphomicrobiales</taxon>
        <taxon>Rhizobiaceae</taxon>
        <taxon>Sinorhizobium/Ensifer group</taxon>
        <taxon>Ensifer</taxon>
    </lineage>
</organism>
<dbReference type="Pfam" id="PF04773">
    <property type="entry name" value="FecR"/>
    <property type="match status" value="1"/>
</dbReference>
<dbReference type="GO" id="GO:0016989">
    <property type="term" value="F:sigma factor antagonist activity"/>
    <property type="evidence" value="ECO:0007669"/>
    <property type="project" value="TreeGrafter"/>
</dbReference>
<dbReference type="Proteomes" id="UP001214094">
    <property type="component" value="Plasmid unnamedA"/>
</dbReference>
<name>A0A9Q9DCN3_ENSAD</name>
<dbReference type="InterPro" id="IPR012373">
    <property type="entry name" value="Ferrdict_sens_TM"/>
</dbReference>
<keyword evidence="7" id="KW-1185">Reference proteome</keyword>
<evidence type="ECO:0000313" key="4">
    <source>
        <dbReference type="EMBL" id="USJ26182.1"/>
    </source>
</evidence>
<dbReference type="PIRSF" id="PIRSF018266">
    <property type="entry name" value="FecR"/>
    <property type="match status" value="1"/>
</dbReference>
<feature type="domain" description="FecR N-terminal" evidence="3">
    <location>
        <begin position="13"/>
        <end position="53"/>
    </location>
</feature>
<evidence type="ECO:0000313" key="7">
    <source>
        <dbReference type="Proteomes" id="UP001214094"/>
    </source>
</evidence>
<dbReference type="Proteomes" id="UP001055460">
    <property type="component" value="Plasmid pA"/>
</dbReference>
<evidence type="ECO:0000259" key="3">
    <source>
        <dbReference type="Pfam" id="PF16220"/>
    </source>
</evidence>
<dbReference type="Gene3D" id="2.60.120.1440">
    <property type="match status" value="1"/>
</dbReference>